<keyword evidence="3 6" id="KW-0812">Transmembrane</keyword>
<feature type="transmembrane region" description="Helical" evidence="6">
    <location>
        <begin position="294"/>
        <end position="319"/>
    </location>
</feature>
<protein>
    <submittedName>
        <fullName evidence="8">Related to multidrug resistant protein</fullName>
    </submittedName>
</protein>
<evidence type="ECO:0000256" key="6">
    <source>
        <dbReference type="SAM" id="Phobius"/>
    </source>
</evidence>
<feature type="transmembrane region" description="Helical" evidence="6">
    <location>
        <begin position="405"/>
        <end position="425"/>
    </location>
</feature>
<evidence type="ECO:0000313" key="9">
    <source>
        <dbReference type="Proteomes" id="UP000184330"/>
    </source>
</evidence>
<evidence type="ECO:0000256" key="4">
    <source>
        <dbReference type="ARBA" id="ARBA00022989"/>
    </source>
</evidence>
<dbReference type="GO" id="GO:0022857">
    <property type="term" value="F:transmembrane transporter activity"/>
    <property type="evidence" value="ECO:0007669"/>
    <property type="project" value="InterPro"/>
</dbReference>
<feature type="transmembrane region" description="Helical" evidence="6">
    <location>
        <begin position="193"/>
        <end position="213"/>
    </location>
</feature>
<evidence type="ECO:0000256" key="3">
    <source>
        <dbReference type="ARBA" id="ARBA00022692"/>
    </source>
</evidence>
<feature type="transmembrane region" description="Helical" evidence="6">
    <location>
        <begin position="135"/>
        <end position="156"/>
    </location>
</feature>
<comment type="similarity">
    <text evidence="2">Belongs to the major facilitator superfamily.</text>
</comment>
<feature type="domain" description="Major facilitator superfamily (MFS) profile" evidence="7">
    <location>
        <begin position="70"/>
        <end position="497"/>
    </location>
</feature>
<dbReference type="OrthoDB" id="5296287at2759"/>
<proteinExistence type="inferred from homology"/>
<dbReference type="InterPro" id="IPR011701">
    <property type="entry name" value="MFS"/>
</dbReference>
<feature type="transmembrane region" description="Helical" evidence="6">
    <location>
        <begin position="471"/>
        <end position="491"/>
    </location>
</feature>
<feature type="transmembrane region" description="Helical" evidence="6">
    <location>
        <begin position="378"/>
        <end position="399"/>
    </location>
</feature>
<comment type="subcellular location">
    <subcellularLocation>
        <location evidence="1">Membrane</location>
        <topology evidence="1">Multi-pass membrane protein</topology>
    </subcellularLocation>
</comment>
<feature type="transmembrane region" description="Helical" evidence="6">
    <location>
        <begin position="225"/>
        <end position="245"/>
    </location>
</feature>
<dbReference type="PANTHER" id="PTHR23502:SF68">
    <property type="entry name" value="MULTIDRUG TRANSPORTER, PUTATIVE (AFU_ORTHOLOGUE AFUA_3G01120)-RELATED"/>
    <property type="match status" value="1"/>
</dbReference>
<dbReference type="FunFam" id="1.20.1250.20:FF:000011">
    <property type="entry name" value="MFS multidrug transporter, putative"/>
    <property type="match status" value="1"/>
</dbReference>
<dbReference type="PROSITE" id="PS50850">
    <property type="entry name" value="MFS"/>
    <property type="match status" value="1"/>
</dbReference>
<feature type="transmembrane region" description="Helical" evidence="6">
    <location>
        <begin position="68"/>
        <end position="89"/>
    </location>
</feature>
<feature type="transmembrane region" description="Helical" evidence="6">
    <location>
        <begin position="109"/>
        <end position="128"/>
    </location>
</feature>
<dbReference type="InterPro" id="IPR036259">
    <property type="entry name" value="MFS_trans_sf"/>
</dbReference>
<evidence type="ECO:0000256" key="1">
    <source>
        <dbReference type="ARBA" id="ARBA00004141"/>
    </source>
</evidence>
<dbReference type="Proteomes" id="UP000184330">
    <property type="component" value="Unassembled WGS sequence"/>
</dbReference>
<dbReference type="CDD" id="cd17323">
    <property type="entry name" value="MFS_Tpo1_MDR_like"/>
    <property type="match status" value="1"/>
</dbReference>
<dbReference type="EMBL" id="FJOG01000041">
    <property type="protein sequence ID" value="CZR66968.1"/>
    <property type="molecule type" value="Genomic_DNA"/>
</dbReference>
<dbReference type="AlphaFoldDB" id="A0A1L7XPS2"/>
<evidence type="ECO:0000256" key="2">
    <source>
        <dbReference type="ARBA" id="ARBA00008335"/>
    </source>
</evidence>
<dbReference type="SUPFAM" id="SSF103473">
    <property type="entry name" value="MFS general substrate transporter"/>
    <property type="match status" value="1"/>
</dbReference>
<dbReference type="STRING" id="576137.A0A1L7XPS2"/>
<keyword evidence="9" id="KW-1185">Reference proteome</keyword>
<sequence length="505" mass="55143">MLFFKSHKCHKALSEESIQGPDVEAAIPPPSPVTEIHTDEEKVNPNMVHWDGPNDPKNPRNWSTGKKVLNIAFVSMLCFITPVASAMFAPGVPKLMQEFHSTNEQLGTFVVSVFVLGFATGPMILAPLSEIFGRLPIYHITNVLFLVFTIACAVSKNFGMLIAFRFLAGATGSAPIANGGGTISDLIMQEKRGAAMAIFGIGPLLGPVIGPIAGGYLTQAAGWRWVFWLIAIAMGILSIIMLIFADETYGKVILERKAAKLRKETGNNAIKSHLHEGLTSTEVFERALIRPLKLLCFSPIVLALSVFQGLCFGCMYLLFTTFSRVFTEVYHWNTGSDGLAFLGMGVGLLIALVVFGSISDRILKAKAGGGELKPEYRLLPMIPATIFISAGLFWYGWSVKAKDHWIVPIIGTVFVGFGYLPIILATQTYLVDAYEEFSASALAASTILRSLMGALVPLAGTKMYQTMGYGWGNSLLAFITLAMLPFPWLFYTNGERLRKKYTISL</sequence>
<keyword evidence="4 6" id="KW-1133">Transmembrane helix</keyword>
<gene>
    <name evidence="8" type="ORF">PAC_16867</name>
</gene>
<dbReference type="Gene3D" id="1.20.1250.20">
    <property type="entry name" value="MFS general substrate transporter like domains"/>
    <property type="match status" value="1"/>
</dbReference>
<keyword evidence="5 6" id="KW-0472">Membrane</keyword>
<evidence type="ECO:0000259" key="7">
    <source>
        <dbReference type="PROSITE" id="PS50850"/>
    </source>
</evidence>
<feature type="transmembrane region" description="Helical" evidence="6">
    <location>
        <begin position="339"/>
        <end position="358"/>
    </location>
</feature>
<dbReference type="Pfam" id="PF07690">
    <property type="entry name" value="MFS_1"/>
    <property type="match status" value="1"/>
</dbReference>
<reference evidence="8 9" key="1">
    <citation type="submission" date="2016-03" db="EMBL/GenBank/DDBJ databases">
        <authorList>
            <person name="Ploux O."/>
        </authorList>
    </citation>
    <scope>NUCLEOTIDE SEQUENCE [LARGE SCALE GENOMIC DNA]</scope>
    <source>
        <strain evidence="8 9">UAMH 11012</strain>
    </source>
</reference>
<name>A0A1L7XPS2_9HELO</name>
<dbReference type="InterPro" id="IPR020846">
    <property type="entry name" value="MFS_dom"/>
</dbReference>
<accession>A0A1L7XPS2</accession>
<dbReference type="PANTHER" id="PTHR23502">
    <property type="entry name" value="MAJOR FACILITATOR SUPERFAMILY"/>
    <property type="match status" value="1"/>
</dbReference>
<evidence type="ECO:0000256" key="5">
    <source>
        <dbReference type="ARBA" id="ARBA00023136"/>
    </source>
</evidence>
<dbReference type="GO" id="GO:0016020">
    <property type="term" value="C:membrane"/>
    <property type="evidence" value="ECO:0007669"/>
    <property type="project" value="UniProtKB-SubCell"/>
</dbReference>
<organism evidence="8 9">
    <name type="scientific">Phialocephala subalpina</name>
    <dbReference type="NCBI Taxonomy" id="576137"/>
    <lineage>
        <taxon>Eukaryota</taxon>
        <taxon>Fungi</taxon>
        <taxon>Dikarya</taxon>
        <taxon>Ascomycota</taxon>
        <taxon>Pezizomycotina</taxon>
        <taxon>Leotiomycetes</taxon>
        <taxon>Helotiales</taxon>
        <taxon>Mollisiaceae</taxon>
        <taxon>Phialocephala</taxon>
        <taxon>Phialocephala fortinii species complex</taxon>
    </lineage>
</organism>
<evidence type="ECO:0000313" key="8">
    <source>
        <dbReference type="EMBL" id="CZR66968.1"/>
    </source>
</evidence>